<sequence length="171" mass="18076">MVLPAAGVKDSIIILTTKSQSCQGPANQITVVNVALAVSGFGPIPVVIQRLTDIVTTCGTTIQQFAGTKPYTEKGDQDIIFEAFRDFVKVHQDLLNILIGKGGLVPALLPFVGPPLAAVLRQIESVVDTIAFELIDACEARSTDLTAQKDALDVVIGKTIDTWSGSVTVTV</sequence>
<gene>
    <name evidence="1" type="ORF">GOMPHAMPRED_003114</name>
</gene>
<dbReference type="Proteomes" id="UP000664169">
    <property type="component" value="Unassembled WGS sequence"/>
</dbReference>
<accession>A0A8H3I9I4</accession>
<dbReference type="EMBL" id="CAJPDQ010000002">
    <property type="protein sequence ID" value="CAF9905319.1"/>
    <property type="molecule type" value="Genomic_DNA"/>
</dbReference>
<reference evidence="1" key="1">
    <citation type="submission" date="2021-03" db="EMBL/GenBank/DDBJ databases">
        <authorList>
            <person name="Tagirdzhanova G."/>
        </authorList>
    </citation>
    <scope>NUCLEOTIDE SEQUENCE</scope>
</reference>
<evidence type="ECO:0000313" key="2">
    <source>
        <dbReference type="Proteomes" id="UP000664169"/>
    </source>
</evidence>
<organism evidence="1 2">
    <name type="scientific">Gomphillus americanus</name>
    <dbReference type="NCBI Taxonomy" id="1940652"/>
    <lineage>
        <taxon>Eukaryota</taxon>
        <taxon>Fungi</taxon>
        <taxon>Dikarya</taxon>
        <taxon>Ascomycota</taxon>
        <taxon>Pezizomycotina</taxon>
        <taxon>Lecanoromycetes</taxon>
        <taxon>OSLEUM clade</taxon>
        <taxon>Ostropomycetidae</taxon>
        <taxon>Ostropales</taxon>
        <taxon>Graphidaceae</taxon>
        <taxon>Gomphilloideae</taxon>
        <taxon>Gomphillus</taxon>
    </lineage>
</organism>
<proteinExistence type="predicted"/>
<evidence type="ECO:0000313" key="1">
    <source>
        <dbReference type="EMBL" id="CAF9905319.1"/>
    </source>
</evidence>
<dbReference type="Pfam" id="PF17615">
    <property type="entry name" value="C166"/>
    <property type="match status" value="1"/>
</dbReference>
<dbReference type="OrthoDB" id="5089392at2759"/>
<name>A0A8H3I9I4_9LECA</name>
<comment type="caution">
    <text evidence="1">The sequence shown here is derived from an EMBL/GenBank/DDBJ whole genome shotgun (WGS) entry which is preliminary data.</text>
</comment>
<dbReference type="AlphaFoldDB" id="A0A8H3I9I4"/>
<keyword evidence="2" id="KW-1185">Reference proteome</keyword>
<protein>
    <submittedName>
        <fullName evidence="1">Uncharacterized protein</fullName>
    </submittedName>
</protein>